<organism evidence="2 3">
    <name type="scientific">Trichoderma ghanense</name>
    <dbReference type="NCBI Taxonomy" id="65468"/>
    <lineage>
        <taxon>Eukaryota</taxon>
        <taxon>Fungi</taxon>
        <taxon>Dikarya</taxon>
        <taxon>Ascomycota</taxon>
        <taxon>Pezizomycotina</taxon>
        <taxon>Sordariomycetes</taxon>
        <taxon>Hypocreomycetidae</taxon>
        <taxon>Hypocreales</taxon>
        <taxon>Hypocreaceae</taxon>
        <taxon>Trichoderma</taxon>
    </lineage>
</organism>
<comment type="caution">
    <text evidence="2">The sequence shown here is derived from an EMBL/GenBank/DDBJ whole genome shotgun (WGS) entry which is preliminary data.</text>
</comment>
<sequence>MARSGKPHAPVAKSPNAGLISKGASDAIIHAPSSRGRTQTRRPTLSTLLVQPAGAATDQIHDQCLFLVTASETICRNTVLGSNIGAPNQFPSLQSPGCALRRTTHSCVPAETS</sequence>
<feature type="compositionally biased region" description="Polar residues" evidence="1">
    <location>
        <begin position="35"/>
        <end position="44"/>
    </location>
</feature>
<evidence type="ECO:0000313" key="3">
    <source>
        <dbReference type="Proteomes" id="UP001642720"/>
    </source>
</evidence>
<feature type="region of interest" description="Disordered" evidence="1">
    <location>
        <begin position="1"/>
        <end position="44"/>
    </location>
</feature>
<evidence type="ECO:0000256" key="1">
    <source>
        <dbReference type="SAM" id="MobiDB-lite"/>
    </source>
</evidence>
<gene>
    <name evidence="2" type="ORF">CCMA1212_004530</name>
</gene>
<name>A0ABY2H9C4_9HYPO</name>
<keyword evidence="3" id="KW-1185">Reference proteome</keyword>
<reference evidence="2 3" key="1">
    <citation type="submission" date="2018-01" db="EMBL/GenBank/DDBJ databases">
        <title>Genome characterization of the sugarcane-associated fungus Trichoderma ghanense CCMA-1212 and their application in lignocelulose bioconversion.</title>
        <authorList>
            <person name="Steindorff A.S."/>
            <person name="Mendes T.D."/>
            <person name="Vilela E.S.D."/>
            <person name="Rodrigues D.S."/>
            <person name="Formighieri E.F."/>
            <person name="Melo I.S."/>
            <person name="Favaro L.C.L."/>
        </authorList>
    </citation>
    <scope>NUCLEOTIDE SEQUENCE [LARGE SCALE GENOMIC DNA]</scope>
    <source>
        <strain evidence="2 3">CCMA-1212</strain>
    </source>
</reference>
<dbReference type="EMBL" id="PPTA01000005">
    <property type="protein sequence ID" value="TFB03538.1"/>
    <property type="molecule type" value="Genomic_DNA"/>
</dbReference>
<evidence type="ECO:0000313" key="2">
    <source>
        <dbReference type="EMBL" id="TFB03538.1"/>
    </source>
</evidence>
<dbReference type="GeneID" id="300576278"/>
<dbReference type="Proteomes" id="UP001642720">
    <property type="component" value="Unassembled WGS sequence"/>
</dbReference>
<protein>
    <submittedName>
        <fullName evidence="2">Uncharacterized protein</fullName>
    </submittedName>
</protein>
<accession>A0ABY2H9C4</accession>
<dbReference type="RefSeq" id="XP_073559739.1">
    <property type="nucleotide sequence ID" value="XM_073701828.1"/>
</dbReference>
<proteinExistence type="predicted"/>